<feature type="compositionally biased region" description="Low complexity" evidence="4">
    <location>
        <begin position="91"/>
        <end position="109"/>
    </location>
</feature>
<dbReference type="GO" id="GO:0005634">
    <property type="term" value="C:nucleus"/>
    <property type="evidence" value="ECO:0007669"/>
    <property type="project" value="UniProtKB-SubCell"/>
</dbReference>
<evidence type="ECO:0000256" key="1">
    <source>
        <dbReference type="ARBA" id="ARBA00003401"/>
    </source>
</evidence>
<reference evidence="6" key="1">
    <citation type="submission" date="2019-04" db="EMBL/GenBank/DDBJ databases">
        <title>Friends and foes A comparative genomics studyof 23 Aspergillus species from section Flavi.</title>
        <authorList>
            <consortium name="DOE Joint Genome Institute"/>
            <person name="Kjaerbolling I."/>
            <person name="Vesth T."/>
            <person name="Frisvad J.C."/>
            <person name="Nybo J.L."/>
            <person name="Theobald S."/>
            <person name="Kildgaard S."/>
            <person name="Isbrandt T."/>
            <person name="Kuo A."/>
            <person name="Sato A."/>
            <person name="Lyhne E.K."/>
            <person name="Kogle M.E."/>
            <person name="Wiebenga A."/>
            <person name="Kun R.S."/>
            <person name="Lubbers R.J."/>
            <person name="Makela M.R."/>
            <person name="Barry K."/>
            <person name="Chovatia M."/>
            <person name="Clum A."/>
            <person name="Daum C."/>
            <person name="Haridas S."/>
            <person name="He G."/>
            <person name="LaButti K."/>
            <person name="Lipzen A."/>
            <person name="Mondo S."/>
            <person name="Riley R."/>
            <person name="Salamov A."/>
            <person name="Simmons B.A."/>
            <person name="Magnuson J.K."/>
            <person name="Henrissat B."/>
            <person name="Mortensen U.H."/>
            <person name="Larsen T.O."/>
            <person name="Devries R.P."/>
            <person name="Grigoriev I.V."/>
            <person name="Machida M."/>
            <person name="Baker S.E."/>
            <person name="Andersen M.R."/>
        </authorList>
    </citation>
    <scope>NUCLEOTIDE SEQUENCE [LARGE SCALE GENOMIC DNA]</scope>
    <source>
        <strain evidence="6">CBS 553.77</strain>
    </source>
</reference>
<feature type="compositionally biased region" description="Basic and acidic residues" evidence="4">
    <location>
        <begin position="125"/>
        <end position="137"/>
    </location>
</feature>
<dbReference type="Pfam" id="PF07491">
    <property type="entry name" value="PPI_Ypi1"/>
    <property type="match status" value="1"/>
</dbReference>
<feature type="compositionally biased region" description="Basic residues" evidence="4">
    <location>
        <begin position="154"/>
        <end position="163"/>
    </location>
</feature>
<dbReference type="InterPro" id="IPR011107">
    <property type="entry name" value="PPI_Ypi1"/>
</dbReference>
<evidence type="ECO:0000313" key="5">
    <source>
        <dbReference type="EMBL" id="KAE8348301.1"/>
    </source>
</evidence>
<comment type="subcellular location">
    <subcellularLocation>
        <location evidence="3">Nucleus</location>
    </subcellularLocation>
</comment>
<keyword evidence="3" id="KW-0539">Nucleus</keyword>
<comment type="function">
    <text evidence="1 3">Regulator of type 1 phosphatases which maintains protein phosphatase activity under strict control.</text>
</comment>
<dbReference type="OrthoDB" id="307488at2759"/>
<dbReference type="PANTHER" id="PTHR20835">
    <property type="entry name" value="E3 UBIQUITIN-PROTEIN LIGASE PPP1R11-RELATED"/>
    <property type="match status" value="1"/>
</dbReference>
<feature type="compositionally biased region" description="Basic and acidic residues" evidence="4">
    <location>
        <begin position="51"/>
        <end position="64"/>
    </location>
</feature>
<sequence length="178" mass="19638">MMSRSQQIAPSGISASQVESVPHQPGNPLDVQASGTLRLRAENEPSIGSVTEERDSHRRIHWSEDVIDNEGMGKKSSKVCCIYHKSRPVGESSSESESSDSNSSDPNSESEPDDSRNSMGPPQVHVHESNHPHEHISNHGSETGRSTSRCPNHNNKKLKRRKPSPNAYEKMPKTIKGR</sequence>
<gene>
    <name evidence="5" type="ORF">BDV28DRAFT_98453</name>
</gene>
<evidence type="ECO:0000313" key="6">
    <source>
        <dbReference type="Proteomes" id="UP000327118"/>
    </source>
</evidence>
<evidence type="ECO:0000256" key="2">
    <source>
        <dbReference type="ARBA" id="ARBA00005605"/>
    </source>
</evidence>
<comment type="similarity">
    <text evidence="2 3">Belongs to the YPI1 family.</text>
</comment>
<dbReference type="GO" id="GO:0004865">
    <property type="term" value="F:protein serine/threonine phosphatase inhibitor activity"/>
    <property type="evidence" value="ECO:0007669"/>
    <property type="project" value="UniProtKB-UniRule"/>
</dbReference>
<feature type="compositionally biased region" description="Polar residues" evidence="4">
    <location>
        <begin position="138"/>
        <end position="153"/>
    </location>
</feature>
<evidence type="ECO:0000256" key="4">
    <source>
        <dbReference type="SAM" id="MobiDB-lite"/>
    </source>
</evidence>
<proteinExistence type="inferred from homology"/>
<dbReference type="AlphaFoldDB" id="A0A5N6YSA7"/>
<dbReference type="PANTHER" id="PTHR20835:SF0">
    <property type="entry name" value="E3 UBIQUITIN-PROTEIN LIGASE PPP1R11"/>
    <property type="match status" value="1"/>
</dbReference>
<feature type="compositionally biased region" description="Polar residues" evidence="4">
    <location>
        <begin position="1"/>
        <end position="19"/>
    </location>
</feature>
<dbReference type="GO" id="GO:0008157">
    <property type="term" value="F:protein phosphatase 1 binding"/>
    <property type="evidence" value="ECO:0007669"/>
    <property type="project" value="TreeGrafter"/>
</dbReference>
<feature type="region of interest" description="Disordered" evidence="4">
    <location>
        <begin position="1"/>
        <end position="178"/>
    </location>
</feature>
<organism evidence="5 6">
    <name type="scientific">Aspergillus coremiiformis</name>
    <dbReference type="NCBI Taxonomy" id="138285"/>
    <lineage>
        <taxon>Eukaryota</taxon>
        <taxon>Fungi</taxon>
        <taxon>Dikarya</taxon>
        <taxon>Ascomycota</taxon>
        <taxon>Pezizomycotina</taxon>
        <taxon>Eurotiomycetes</taxon>
        <taxon>Eurotiomycetidae</taxon>
        <taxon>Eurotiales</taxon>
        <taxon>Aspergillaceae</taxon>
        <taxon>Aspergillus</taxon>
        <taxon>Aspergillus subgen. Circumdati</taxon>
    </lineage>
</organism>
<accession>A0A5N6YSA7</accession>
<evidence type="ECO:0000256" key="3">
    <source>
        <dbReference type="RuleBase" id="RU367162"/>
    </source>
</evidence>
<dbReference type="EMBL" id="ML739568">
    <property type="protein sequence ID" value="KAE8348301.1"/>
    <property type="molecule type" value="Genomic_DNA"/>
</dbReference>
<keyword evidence="6" id="KW-1185">Reference proteome</keyword>
<protein>
    <recommendedName>
        <fullName evidence="3">Type 1 phosphatases regulator</fullName>
    </recommendedName>
</protein>
<name>A0A5N6YSA7_9EURO</name>
<dbReference type="Proteomes" id="UP000327118">
    <property type="component" value="Unassembled WGS sequence"/>
</dbReference>